<feature type="compositionally biased region" description="Basic and acidic residues" evidence="4">
    <location>
        <begin position="413"/>
        <end position="426"/>
    </location>
</feature>
<evidence type="ECO:0000256" key="3">
    <source>
        <dbReference type="ARBA" id="ARBA00022833"/>
    </source>
</evidence>
<keyword evidence="1" id="KW-0479">Metal-binding</keyword>
<dbReference type="InterPro" id="IPR047153">
    <property type="entry name" value="TRIM45/56/19-like"/>
</dbReference>
<sequence length="532" mass="60439">MASSSIPIDKFRDILICEICMDNLNEPKLLPCQHSFCLCCLETMVRSNHRARFITCPVCREESMLPHGGPKHLRSSFIMNTLLDIARERSINCDKCGDEIKQPSAVCIECTRGFCDRCTKIHKSTRKTESHKMVDLTGDYKTDILSAVQLMNNSSLTRNCRLHPREPLKFLCEVDNMIICLDCHVTSHNGHKCIEIKTAAETYIKKIRNQISPWQQMTSHIQEAFETAESQKKLIIDNTETIKEKVQRDKEAILKTVHKHFDDLTNSIDHHKIEQTEPKDIELNDLGLSKAIADSMLTQLNIITDTTDPIDIVTLGIELTNNEPPIIKPVQIAQKSQMSYQPSEITNGVIKLGKVSIFDDKDHELGSVHRKPRRPPSTYMGTVDIGVKTPKKAFAPKRPPRIIDTVQSPSIHSSKDRSRNSFRESSNKTTNRLAQKVKSDARLYPEIHNYSDDKKYDISPFKDISTHSQFDTSSLKDTSSEADNKTLPRGHVKPTAPPICEDVTPSTRPQVPPRTYQLYDNTYNQEYCGNLI</sequence>
<keyword evidence="2" id="KW-0863">Zinc-finger</keyword>
<accession>A0A8J1XIW0</accession>
<dbReference type="Proteomes" id="UP000749559">
    <property type="component" value="Unassembled WGS sequence"/>
</dbReference>
<feature type="region of interest" description="Disordered" evidence="4">
    <location>
        <begin position="468"/>
        <end position="512"/>
    </location>
</feature>
<protein>
    <submittedName>
        <fullName evidence="5">Uncharacterized protein</fullName>
    </submittedName>
</protein>
<feature type="compositionally biased region" description="Basic residues" evidence="4">
    <location>
        <begin position="389"/>
        <end position="400"/>
    </location>
</feature>
<feature type="region of interest" description="Disordered" evidence="4">
    <location>
        <begin position="389"/>
        <end position="440"/>
    </location>
</feature>
<evidence type="ECO:0000313" key="5">
    <source>
        <dbReference type="EMBL" id="CAH1799417.1"/>
    </source>
</evidence>
<dbReference type="SUPFAM" id="SSF57850">
    <property type="entry name" value="RING/U-box"/>
    <property type="match status" value="1"/>
</dbReference>
<dbReference type="PROSITE" id="PS00518">
    <property type="entry name" value="ZF_RING_1"/>
    <property type="match status" value="1"/>
</dbReference>
<feature type="compositionally biased region" description="Polar residues" evidence="4">
    <location>
        <begin position="468"/>
        <end position="477"/>
    </location>
</feature>
<keyword evidence="6" id="KW-1185">Reference proteome</keyword>
<proteinExistence type="predicted"/>
<dbReference type="SMART" id="SM00184">
    <property type="entry name" value="RING"/>
    <property type="match status" value="1"/>
</dbReference>
<dbReference type="InterPro" id="IPR017907">
    <property type="entry name" value="Znf_RING_CS"/>
</dbReference>
<dbReference type="EMBL" id="CAIIXF020000011">
    <property type="protein sequence ID" value="CAH1799417.1"/>
    <property type="molecule type" value="Genomic_DNA"/>
</dbReference>
<dbReference type="OrthoDB" id="10066958at2759"/>
<gene>
    <name evidence="5" type="ORF">OFUS_LOCUS23428</name>
</gene>
<dbReference type="InterPro" id="IPR013083">
    <property type="entry name" value="Znf_RING/FYVE/PHD"/>
</dbReference>
<dbReference type="Gene3D" id="4.10.830.40">
    <property type="match status" value="1"/>
</dbReference>
<evidence type="ECO:0000256" key="2">
    <source>
        <dbReference type="ARBA" id="ARBA00022771"/>
    </source>
</evidence>
<comment type="caution">
    <text evidence="5">The sequence shown here is derived from an EMBL/GenBank/DDBJ whole genome shotgun (WGS) entry which is preliminary data.</text>
</comment>
<keyword evidence="3" id="KW-0862">Zinc</keyword>
<dbReference type="Gene3D" id="3.30.160.60">
    <property type="entry name" value="Classic Zinc Finger"/>
    <property type="match status" value="1"/>
</dbReference>
<dbReference type="AlphaFoldDB" id="A0A8J1XIW0"/>
<reference evidence="5" key="1">
    <citation type="submission" date="2022-03" db="EMBL/GenBank/DDBJ databases">
        <authorList>
            <person name="Martin C."/>
        </authorList>
    </citation>
    <scope>NUCLEOTIDE SEQUENCE</scope>
</reference>
<dbReference type="SUPFAM" id="SSF57845">
    <property type="entry name" value="B-box zinc-binding domain"/>
    <property type="match status" value="1"/>
</dbReference>
<evidence type="ECO:0000256" key="1">
    <source>
        <dbReference type="ARBA" id="ARBA00022723"/>
    </source>
</evidence>
<dbReference type="Gene3D" id="3.30.40.10">
    <property type="entry name" value="Zinc/RING finger domain, C3HC4 (zinc finger)"/>
    <property type="match status" value="1"/>
</dbReference>
<name>A0A8J1XIW0_OWEFU</name>
<dbReference type="Pfam" id="PF13445">
    <property type="entry name" value="zf-RING_UBOX"/>
    <property type="match status" value="1"/>
</dbReference>
<dbReference type="GO" id="GO:0008270">
    <property type="term" value="F:zinc ion binding"/>
    <property type="evidence" value="ECO:0007669"/>
    <property type="project" value="UniProtKB-KW"/>
</dbReference>
<dbReference type="PROSITE" id="PS50119">
    <property type="entry name" value="ZF_BBOX"/>
    <property type="match status" value="2"/>
</dbReference>
<evidence type="ECO:0000256" key="4">
    <source>
        <dbReference type="SAM" id="MobiDB-lite"/>
    </source>
</evidence>
<dbReference type="InterPro" id="IPR001841">
    <property type="entry name" value="Znf_RING"/>
</dbReference>
<evidence type="ECO:0000313" key="6">
    <source>
        <dbReference type="Proteomes" id="UP000749559"/>
    </source>
</evidence>
<dbReference type="Pfam" id="PF00643">
    <property type="entry name" value="zf-B_box"/>
    <property type="match status" value="1"/>
</dbReference>
<dbReference type="PANTHER" id="PTHR25462:SF296">
    <property type="entry name" value="MEIOTIC P26, ISOFORM F"/>
    <property type="match status" value="1"/>
</dbReference>
<dbReference type="InterPro" id="IPR000315">
    <property type="entry name" value="Znf_B-box"/>
</dbReference>
<dbReference type="InterPro" id="IPR027370">
    <property type="entry name" value="Znf-RING_euk"/>
</dbReference>
<dbReference type="PANTHER" id="PTHR25462">
    <property type="entry name" value="BONUS, ISOFORM C-RELATED"/>
    <property type="match status" value="1"/>
</dbReference>
<dbReference type="PROSITE" id="PS50089">
    <property type="entry name" value="ZF_RING_2"/>
    <property type="match status" value="1"/>
</dbReference>
<organism evidence="5 6">
    <name type="scientific">Owenia fusiformis</name>
    <name type="common">Polychaete worm</name>
    <dbReference type="NCBI Taxonomy" id="6347"/>
    <lineage>
        <taxon>Eukaryota</taxon>
        <taxon>Metazoa</taxon>
        <taxon>Spiralia</taxon>
        <taxon>Lophotrochozoa</taxon>
        <taxon>Annelida</taxon>
        <taxon>Polychaeta</taxon>
        <taxon>Sedentaria</taxon>
        <taxon>Canalipalpata</taxon>
        <taxon>Sabellida</taxon>
        <taxon>Oweniida</taxon>
        <taxon>Oweniidae</taxon>
        <taxon>Owenia</taxon>
    </lineage>
</organism>